<gene>
    <name evidence="4" type="ORF">E0H75_12615</name>
</gene>
<dbReference type="GO" id="GO:0016747">
    <property type="term" value="F:acyltransferase activity, transferring groups other than amino-acyl groups"/>
    <property type="evidence" value="ECO:0007669"/>
    <property type="project" value="InterPro"/>
</dbReference>
<evidence type="ECO:0000313" key="5">
    <source>
        <dbReference type="Proteomes" id="UP000293342"/>
    </source>
</evidence>
<evidence type="ECO:0000256" key="2">
    <source>
        <dbReference type="ARBA" id="ARBA00023315"/>
    </source>
</evidence>
<evidence type="ECO:0000313" key="4">
    <source>
        <dbReference type="EMBL" id="TCC50983.1"/>
    </source>
</evidence>
<dbReference type="InterPro" id="IPR016181">
    <property type="entry name" value="Acyl_CoA_acyltransferase"/>
</dbReference>
<dbReference type="SUPFAM" id="SSF55729">
    <property type="entry name" value="Acyl-CoA N-acyltransferases (Nat)"/>
    <property type="match status" value="2"/>
</dbReference>
<organism evidence="4 5">
    <name type="scientific">Kribbella capetownensis</name>
    <dbReference type="NCBI Taxonomy" id="1572659"/>
    <lineage>
        <taxon>Bacteria</taxon>
        <taxon>Bacillati</taxon>
        <taxon>Actinomycetota</taxon>
        <taxon>Actinomycetes</taxon>
        <taxon>Propionibacteriales</taxon>
        <taxon>Kribbellaceae</taxon>
        <taxon>Kribbella</taxon>
    </lineage>
</organism>
<dbReference type="InterPro" id="IPR000182">
    <property type="entry name" value="GNAT_dom"/>
</dbReference>
<evidence type="ECO:0000259" key="3">
    <source>
        <dbReference type="PROSITE" id="PS51186"/>
    </source>
</evidence>
<dbReference type="AlphaFoldDB" id="A0A4R0JU73"/>
<keyword evidence="1 4" id="KW-0808">Transferase</keyword>
<dbReference type="PROSITE" id="PS51186">
    <property type="entry name" value="GNAT"/>
    <property type="match status" value="1"/>
</dbReference>
<keyword evidence="2" id="KW-0012">Acyltransferase</keyword>
<feature type="domain" description="N-acetyltransferase" evidence="3">
    <location>
        <begin position="7"/>
        <end position="167"/>
    </location>
</feature>
<comment type="caution">
    <text evidence="4">The sequence shown here is derived from an EMBL/GenBank/DDBJ whole genome shotgun (WGS) entry which is preliminary data.</text>
</comment>
<dbReference type="PANTHER" id="PTHR43877:SF1">
    <property type="entry name" value="ACETYLTRANSFERASE"/>
    <property type="match status" value="1"/>
</dbReference>
<dbReference type="Pfam" id="PF00583">
    <property type="entry name" value="Acetyltransf_1"/>
    <property type="match status" value="2"/>
</dbReference>
<protein>
    <submittedName>
        <fullName evidence="4">GNAT family N-acetyltransferase</fullName>
    </submittedName>
</protein>
<dbReference type="OrthoDB" id="4119890at2"/>
<dbReference type="InterPro" id="IPR050832">
    <property type="entry name" value="Bact_Acetyltransf"/>
</dbReference>
<accession>A0A4R0JU73</accession>
<proteinExistence type="predicted"/>
<evidence type="ECO:0000256" key="1">
    <source>
        <dbReference type="ARBA" id="ARBA00022679"/>
    </source>
</evidence>
<dbReference type="Gene3D" id="3.40.630.30">
    <property type="match status" value="1"/>
</dbReference>
<dbReference type="PANTHER" id="PTHR43877">
    <property type="entry name" value="AMINOALKYLPHOSPHONATE N-ACETYLTRANSFERASE-RELATED-RELATED"/>
    <property type="match status" value="1"/>
</dbReference>
<dbReference type="Proteomes" id="UP000293342">
    <property type="component" value="Unassembled WGS sequence"/>
</dbReference>
<keyword evidence="5" id="KW-1185">Reference proteome</keyword>
<name>A0A4R0JU73_9ACTN</name>
<dbReference type="EMBL" id="SJKD01000002">
    <property type="protein sequence ID" value="TCC50983.1"/>
    <property type="molecule type" value="Genomic_DNA"/>
</dbReference>
<reference evidence="4 5" key="1">
    <citation type="submission" date="2019-02" db="EMBL/GenBank/DDBJ databases">
        <title>Kribbella capetownensis sp. nov. and Kribbella speibonae sp. nov., isolated from soil.</title>
        <authorList>
            <person name="Curtis S.M."/>
            <person name="Norton I."/>
            <person name="Everest G.J."/>
            <person name="Meyers P.R."/>
        </authorList>
    </citation>
    <scope>NUCLEOTIDE SEQUENCE [LARGE SCALE GENOMIC DNA]</scope>
    <source>
        <strain evidence="4 5">YM53</strain>
    </source>
</reference>
<dbReference type="CDD" id="cd04301">
    <property type="entry name" value="NAT_SF"/>
    <property type="match status" value="1"/>
</dbReference>
<sequence>MVDSVGVEITRLSPDDEAGCIDAVAVQNAGTKLDCPEMLDTTPRGFANMLRYGWHMDPEQAYLARDTDGTAIGLLGVSLPTYDNLNQVWIDVQVHPDHRGRGVGSALIEYAEQVTRDAGRNVVGFGGYDLPKAEAFARRHGYEQKAIEVNRRQDLDGLDWSRVQSLYDGAVARSSGYELVKITGALPDELLEGMVAVTESINDAPKDDLDMEDDVYSPERLRAYEEAQVKSDRTIHRVIAREKATGELAGHSTITVERERPHIGIQNDTAVSRDHRGHRLGALLKSAMLLWMRDEEPALGLIDTWNAESNDHMISINEQLNYRIIARILAYQKTL</sequence>